<evidence type="ECO:0008006" key="4">
    <source>
        <dbReference type="Google" id="ProtNLM"/>
    </source>
</evidence>
<keyword evidence="3" id="KW-1185">Reference proteome</keyword>
<dbReference type="EMBL" id="RSED01000009">
    <property type="protein sequence ID" value="RRS03831.1"/>
    <property type="molecule type" value="Genomic_DNA"/>
</dbReference>
<dbReference type="RefSeq" id="WP_125243671.1">
    <property type="nucleotide sequence ID" value="NZ_RSED01000009.1"/>
</dbReference>
<accession>A0A3R8S8C5</accession>
<proteinExistence type="predicted"/>
<feature type="chain" id="PRO_5018531768" description="RND transporter" evidence="1">
    <location>
        <begin position="23"/>
        <end position="345"/>
    </location>
</feature>
<dbReference type="AlphaFoldDB" id="A0A3R8S8C5"/>
<evidence type="ECO:0000313" key="2">
    <source>
        <dbReference type="EMBL" id="RRS03831.1"/>
    </source>
</evidence>
<evidence type="ECO:0000256" key="1">
    <source>
        <dbReference type="SAM" id="SignalP"/>
    </source>
</evidence>
<gene>
    <name evidence="2" type="ORF">EIP75_12785</name>
</gene>
<dbReference type="OrthoDB" id="6716943at2"/>
<dbReference type="SUPFAM" id="SSF53850">
    <property type="entry name" value="Periplasmic binding protein-like II"/>
    <property type="match status" value="1"/>
</dbReference>
<dbReference type="InterPro" id="IPR045758">
    <property type="entry name" value="AdeT1/2"/>
</dbReference>
<protein>
    <recommendedName>
        <fullName evidence="4">RND transporter</fullName>
    </recommendedName>
</protein>
<organism evidence="2 3">
    <name type="scientific">Aquabacterium soli</name>
    <dbReference type="NCBI Taxonomy" id="2493092"/>
    <lineage>
        <taxon>Bacteria</taxon>
        <taxon>Pseudomonadati</taxon>
        <taxon>Pseudomonadota</taxon>
        <taxon>Betaproteobacteria</taxon>
        <taxon>Burkholderiales</taxon>
        <taxon>Aquabacterium</taxon>
    </lineage>
</organism>
<dbReference type="InterPro" id="IPR038404">
    <property type="entry name" value="TRAP_DctP_sf"/>
</dbReference>
<feature type="signal peptide" evidence="1">
    <location>
        <begin position="1"/>
        <end position="22"/>
    </location>
</feature>
<sequence>MSVKKTLCTAALLALLVPTAHAAKQRFCIYDPLGTSGEGYSSARDYAIAMQRHGVDLEIKAFIDERVAVEDFRTGQCDAVSATALRTRAFISLPASLDSVGASSIVKQGKLDLKASYEVVRRFIQALSSPKAAELMVAGNYEVGGIIPLGAAYAFVNDRSISTLEAAAGKRVAAMDYDKSQAALIQRVGARPVAADVTNFGPMFNNGNVDVIIAPTIVYRPMELHKGIGTKGGVSSFPMAMLTYQMLFKKDKFPAGFGQKSRDYWLANYDRVMEIVARSDKEVPAKLWMDPSPADAERYVVLMREGRIDMAEKGLYDKKGLKLIKKIRCSVYAEAAECAQPTENW</sequence>
<reference evidence="2 3" key="1">
    <citation type="submission" date="2018-12" db="EMBL/GenBank/DDBJ databases">
        <title>The whole draft genome of Aquabacterium sp. SJQ9.</title>
        <authorList>
            <person name="Sun L."/>
            <person name="Gao X."/>
            <person name="Chen W."/>
            <person name="Huang K."/>
        </authorList>
    </citation>
    <scope>NUCLEOTIDE SEQUENCE [LARGE SCALE GENOMIC DNA]</scope>
    <source>
        <strain evidence="2 3">SJQ9</strain>
    </source>
</reference>
<dbReference type="Gene3D" id="3.40.190.170">
    <property type="entry name" value="Bacterial extracellular solute-binding protein, family 7"/>
    <property type="match status" value="1"/>
</dbReference>
<name>A0A3R8S8C5_9BURK</name>
<evidence type="ECO:0000313" key="3">
    <source>
        <dbReference type="Proteomes" id="UP000269265"/>
    </source>
</evidence>
<dbReference type="Pfam" id="PF19582">
    <property type="entry name" value="AdeT1_2"/>
    <property type="match status" value="1"/>
</dbReference>
<comment type="caution">
    <text evidence="2">The sequence shown here is derived from an EMBL/GenBank/DDBJ whole genome shotgun (WGS) entry which is preliminary data.</text>
</comment>
<keyword evidence="1" id="KW-0732">Signal</keyword>
<dbReference type="Proteomes" id="UP000269265">
    <property type="component" value="Unassembled WGS sequence"/>
</dbReference>